<gene>
    <name evidence="1" type="ordered locus">DP2567</name>
</gene>
<name>Q6AK30_DESPS</name>
<evidence type="ECO:0000313" key="1">
    <source>
        <dbReference type="EMBL" id="CAG37296.1"/>
    </source>
</evidence>
<dbReference type="AlphaFoldDB" id="Q6AK30"/>
<dbReference type="Proteomes" id="UP000000602">
    <property type="component" value="Chromosome"/>
</dbReference>
<evidence type="ECO:0000313" key="2">
    <source>
        <dbReference type="Proteomes" id="UP000000602"/>
    </source>
</evidence>
<dbReference type="EMBL" id="CR522870">
    <property type="protein sequence ID" value="CAG37296.1"/>
    <property type="molecule type" value="Genomic_DNA"/>
</dbReference>
<dbReference type="KEGG" id="dps:DP2567"/>
<dbReference type="HOGENOM" id="CLU_2878561_0_0_7"/>
<dbReference type="STRING" id="177439.DP2567"/>
<accession>Q6AK30</accession>
<reference evidence="2" key="1">
    <citation type="journal article" date="2004" name="Environ. Microbiol.">
        <title>The genome of Desulfotalea psychrophila, a sulfate-reducing bacterium from permanently cold Arctic sediments.</title>
        <authorList>
            <person name="Rabus R."/>
            <person name="Ruepp A."/>
            <person name="Frickey T."/>
            <person name="Rattei T."/>
            <person name="Fartmann B."/>
            <person name="Stark M."/>
            <person name="Bauer M."/>
            <person name="Zibat A."/>
            <person name="Lombardot T."/>
            <person name="Becker I."/>
            <person name="Amann J."/>
            <person name="Gellner K."/>
            <person name="Teeling H."/>
            <person name="Leuschner W.D."/>
            <person name="Gloeckner F.-O."/>
            <person name="Lupas A.N."/>
            <person name="Amann R."/>
            <person name="Klenk H.-P."/>
        </authorList>
    </citation>
    <scope>NUCLEOTIDE SEQUENCE [LARGE SCALE GENOMIC DNA]</scope>
    <source>
        <strain evidence="2">DSM 12343 / LSv54</strain>
    </source>
</reference>
<proteinExistence type="predicted"/>
<organism evidence="1 2">
    <name type="scientific">Desulfotalea psychrophila (strain LSv54 / DSM 12343)</name>
    <dbReference type="NCBI Taxonomy" id="177439"/>
    <lineage>
        <taxon>Bacteria</taxon>
        <taxon>Pseudomonadati</taxon>
        <taxon>Thermodesulfobacteriota</taxon>
        <taxon>Desulfobulbia</taxon>
        <taxon>Desulfobulbales</taxon>
        <taxon>Desulfocapsaceae</taxon>
        <taxon>Desulfotalea</taxon>
    </lineage>
</organism>
<sequence>MEEARVAVLRFFKANLWEVKEEKESFLATPEQVDGLDAEAASSYRKAQAEGIDATFNYWHRSE</sequence>
<keyword evidence="2" id="KW-1185">Reference proteome</keyword>
<protein>
    <submittedName>
        <fullName evidence="1">Uncharacterized protein</fullName>
    </submittedName>
</protein>